<dbReference type="InterPro" id="IPR002125">
    <property type="entry name" value="CMP_dCMP_dom"/>
</dbReference>
<name>A0A2N7PJY3_9BACT</name>
<feature type="binding site" evidence="14">
    <location>
        <position position="172"/>
    </location>
    <ligand>
        <name>substrate</name>
    </ligand>
</feature>
<feature type="binding site" evidence="14">
    <location>
        <position position="225"/>
    </location>
    <ligand>
        <name>NADP(+)</name>
        <dbReference type="ChEBI" id="CHEBI:58349"/>
    </ligand>
</feature>
<evidence type="ECO:0000256" key="15">
    <source>
        <dbReference type="PIRSR" id="PIRSR006769-3"/>
    </source>
</evidence>
<keyword evidence="9 12" id="KW-0521">NADP</keyword>
<dbReference type="InterPro" id="IPR002734">
    <property type="entry name" value="RibDG_C"/>
</dbReference>
<dbReference type="PROSITE" id="PS51747">
    <property type="entry name" value="CYT_DCMP_DEAMINASES_2"/>
    <property type="match status" value="1"/>
</dbReference>
<dbReference type="InterPro" id="IPR024072">
    <property type="entry name" value="DHFR-like_dom_sf"/>
</dbReference>
<dbReference type="CDD" id="cd01284">
    <property type="entry name" value="Riboflavin_deaminase-reductase"/>
    <property type="match status" value="1"/>
</dbReference>
<feature type="binding site" evidence="14">
    <location>
        <position position="204"/>
    </location>
    <ligand>
        <name>NADP(+)</name>
        <dbReference type="ChEBI" id="CHEBI:58349"/>
    </ligand>
</feature>
<dbReference type="EC" id="1.1.1.193" evidence="12"/>
<dbReference type="Gene3D" id="3.40.140.10">
    <property type="entry name" value="Cytidine Deaminase, domain 2"/>
    <property type="match status" value="1"/>
</dbReference>
<keyword evidence="7 12" id="KW-0479">Metal-binding</keyword>
<comment type="catalytic activity">
    <reaction evidence="12">
        <text>5-amino-6-(5-phospho-D-ribitylamino)uracil + NADP(+) = 5-amino-6-(5-phospho-D-ribosylamino)uracil + NADPH + H(+)</text>
        <dbReference type="Rhea" id="RHEA:17845"/>
        <dbReference type="ChEBI" id="CHEBI:15378"/>
        <dbReference type="ChEBI" id="CHEBI:57783"/>
        <dbReference type="ChEBI" id="CHEBI:58349"/>
        <dbReference type="ChEBI" id="CHEBI:58421"/>
        <dbReference type="ChEBI" id="CHEBI:58453"/>
        <dbReference type="EC" id="1.1.1.193"/>
    </reaction>
</comment>
<keyword evidence="6 12" id="KW-0686">Riboflavin biosynthesis</keyword>
<dbReference type="Pfam" id="PF00383">
    <property type="entry name" value="dCMP_cyt_deam_1"/>
    <property type="match status" value="1"/>
</dbReference>
<feature type="binding site" evidence="15">
    <location>
        <position position="89"/>
    </location>
    <ligand>
        <name>Zn(2+)</name>
        <dbReference type="ChEBI" id="CHEBI:29105"/>
        <note>catalytic</note>
    </ligand>
</feature>
<evidence type="ECO:0000256" key="13">
    <source>
        <dbReference type="PIRSR" id="PIRSR006769-1"/>
    </source>
</evidence>
<gene>
    <name evidence="17" type="primary">ribD</name>
    <name evidence="17" type="ORF">C0197_03275</name>
</gene>
<comment type="function">
    <text evidence="1 12">Converts 2,5-diamino-6-(ribosylamino)-4(3h)-pyrimidinone 5'-phosphate into 5-amino-6-(ribosylamino)-2,4(1h,3h)-pyrimidinedione 5'-phosphate.</text>
</comment>
<evidence type="ECO:0000313" key="18">
    <source>
        <dbReference type="Proteomes" id="UP000235731"/>
    </source>
</evidence>
<evidence type="ECO:0000313" key="17">
    <source>
        <dbReference type="EMBL" id="PMP63166.1"/>
    </source>
</evidence>
<dbReference type="SUPFAM" id="SSF53927">
    <property type="entry name" value="Cytidine deaminase-like"/>
    <property type="match status" value="1"/>
</dbReference>
<dbReference type="UniPathway" id="UPA00275">
    <property type="reaction ID" value="UER00401"/>
</dbReference>
<keyword evidence="8 12" id="KW-0862">Zinc</keyword>
<feature type="binding site" evidence="14">
    <location>
        <position position="158"/>
    </location>
    <ligand>
        <name>NADP(+)</name>
        <dbReference type="ChEBI" id="CHEBI:58349"/>
    </ligand>
</feature>
<feature type="binding site" evidence="14">
    <location>
        <position position="211"/>
    </location>
    <ligand>
        <name>substrate</name>
    </ligand>
</feature>
<dbReference type="GO" id="GO:0008270">
    <property type="term" value="F:zinc ion binding"/>
    <property type="evidence" value="ECO:0007669"/>
    <property type="project" value="InterPro"/>
</dbReference>
<evidence type="ECO:0000256" key="8">
    <source>
        <dbReference type="ARBA" id="ARBA00022833"/>
    </source>
</evidence>
<comment type="catalytic activity">
    <reaction evidence="12">
        <text>2,5-diamino-6-hydroxy-4-(5-phosphoribosylamino)-pyrimidine + H2O + H(+) = 5-amino-6-(5-phospho-D-ribosylamino)uracil + NH4(+)</text>
        <dbReference type="Rhea" id="RHEA:21868"/>
        <dbReference type="ChEBI" id="CHEBI:15377"/>
        <dbReference type="ChEBI" id="CHEBI:15378"/>
        <dbReference type="ChEBI" id="CHEBI:28938"/>
        <dbReference type="ChEBI" id="CHEBI:58453"/>
        <dbReference type="ChEBI" id="CHEBI:58614"/>
        <dbReference type="EC" id="3.5.4.26"/>
    </reaction>
</comment>
<dbReference type="NCBIfam" id="TIGR00227">
    <property type="entry name" value="ribD_Cterm"/>
    <property type="match status" value="1"/>
</dbReference>
<feature type="domain" description="CMP/dCMP-type deaminase" evidence="16">
    <location>
        <begin position="4"/>
        <end position="126"/>
    </location>
</feature>
<dbReference type="NCBIfam" id="TIGR00326">
    <property type="entry name" value="eubact_ribD"/>
    <property type="match status" value="1"/>
</dbReference>
<evidence type="ECO:0000256" key="4">
    <source>
        <dbReference type="ARBA" id="ARBA00005259"/>
    </source>
</evidence>
<dbReference type="GO" id="GO:0009231">
    <property type="term" value="P:riboflavin biosynthetic process"/>
    <property type="evidence" value="ECO:0007669"/>
    <property type="project" value="UniProtKB-UniPathway"/>
</dbReference>
<dbReference type="GO" id="GO:0008835">
    <property type="term" value="F:diaminohydroxyphosphoribosylaminopyrimidine deaminase activity"/>
    <property type="evidence" value="ECO:0007669"/>
    <property type="project" value="UniProtKB-EC"/>
</dbReference>
<dbReference type="PANTHER" id="PTHR38011:SF7">
    <property type="entry name" value="2,5-DIAMINO-6-RIBOSYLAMINO-4(3H)-PYRIMIDINONE 5'-PHOSPHATE REDUCTASE"/>
    <property type="match status" value="1"/>
</dbReference>
<dbReference type="InterPro" id="IPR011549">
    <property type="entry name" value="RibD_C"/>
</dbReference>
<reference evidence="17 18" key="1">
    <citation type="submission" date="2018-01" db="EMBL/GenBank/DDBJ databases">
        <title>Metagenomic assembled genomes from two thermal pools in the Uzon Caldera, Kamchatka, Russia.</title>
        <authorList>
            <person name="Wilkins L."/>
            <person name="Ettinger C."/>
        </authorList>
    </citation>
    <scope>NUCLEOTIDE SEQUENCE [LARGE SCALE GENOMIC DNA]</scope>
    <source>
        <strain evidence="17">ZAV-15</strain>
    </source>
</reference>
<dbReference type="SUPFAM" id="SSF53597">
    <property type="entry name" value="Dihydrofolate reductase-like"/>
    <property type="match status" value="1"/>
</dbReference>
<dbReference type="PROSITE" id="PS00903">
    <property type="entry name" value="CYT_DCMP_DEAMINASES_1"/>
    <property type="match status" value="1"/>
</dbReference>
<evidence type="ECO:0000256" key="7">
    <source>
        <dbReference type="ARBA" id="ARBA00022723"/>
    </source>
</evidence>
<dbReference type="EC" id="3.5.4.26" evidence="12"/>
<comment type="similarity">
    <text evidence="5 12">In the C-terminal section; belongs to the HTP reductase family.</text>
</comment>
<evidence type="ECO:0000256" key="1">
    <source>
        <dbReference type="ARBA" id="ARBA00002151"/>
    </source>
</evidence>
<proteinExistence type="inferred from homology"/>
<evidence type="ECO:0000256" key="5">
    <source>
        <dbReference type="ARBA" id="ARBA00007417"/>
    </source>
</evidence>
<feature type="binding site" evidence="14">
    <location>
        <position position="174"/>
    </location>
    <ligand>
        <name>NADP(+)</name>
        <dbReference type="ChEBI" id="CHEBI:58349"/>
    </ligand>
</feature>
<organism evidence="17 18">
    <name type="scientific">Caldimicrobium thiodismutans</name>
    <dbReference type="NCBI Taxonomy" id="1653476"/>
    <lineage>
        <taxon>Bacteria</taxon>
        <taxon>Pseudomonadati</taxon>
        <taxon>Thermodesulfobacteriota</taxon>
        <taxon>Thermodesulfobacteria</taxon>
        <taxon>Thermodesulfobacteriales</taxon>
        <taxon>Thermodesulfobacteriaceae</taxon>
        <taxon>Caldimicrobium</taxon>
    </lineage>
</organism>
<evidence type="ECO:0000259" key="16">
    <source>
        <dbReference type="PROSITE" id="PS51747"/>
    </source>
</evidence>
<evidence type="ECO:0000256" key="3">
    <source>
        <dbReference type="ARBA" id="ARBA00004910"/>
    </source>
</evidence>
<comment type="pathway">
    <text evidence="2 12">Cofactor biosynthesis; riboflavin biosynthesis; 5-amino-6-(D-ribitylamino)uracil from GTP: step 2/4.</text>
</comment>
<dbReference type="InterPro" id="IPR016193">
    <property type="entry name" value="Cytidine_deaminase-like"/>
</dbReference>
<dbReference type="PIRSF" id="PIRSF006769">
    <property type="entry name" value="RibD"/>
    <property type="match status" value="1"/>
</dbReference>
<dbReference type="InterPro" id="IPR016192">
    <property type="entry name" value="APOBEC/CMP_deaminase_Zn-bd"/>
</dbReference>
<evidence type="ECO:0000256" key="9">
    <source>
        <dbReference type="ARBA" id="ARBA00022857"/>
    </source>
</evidence>
<dbReference type="EMBL" id="PNIE01000044">
    <property type="protein sequence ID" value="PMP63166.1"/>
    <property type="molecule type" value="Genomic_DNA"/>
</dbReference>
<dbReference type="Pfam" id="PF01872">
    <property type="entry name" value="RibD_C"/>
    <property type="match status" value="1"/>
</dbReference>
<dbReference type="GO" id="GO:0008703">
    <property type="term" value="F:5-amino-6-(5-phosphoribosylamino)uracil reductase activity"/>
    <property type="evidence" value="ECO:0007669"/>
    <property type="project" value="UniProtKB-EC"/>
</dbReference>
<feature type="binding site" evidence="14">
    <location>
        <position position="297"/>
    </location>
    <ligand>
        <name>substrate</name>
    </ligand>
</feature>
<feature type="binding site" evidence="15">
    <location>
        <position position="80"/>
    </location>
    <ligand>
        <name>Zn(2+)</name>
        <dbReference type="ChEBI" id="CHEBI:29105"/>
        <note>catalytic</note>
    </ligand>
</feature>
<comment type="cofactor">
    <cofactor evidence="12 15">
        <name>Zn(2+)</name>
        <dbReference type="ChEBI" id="CHEBI:29105"/>
    </cofactor>
    <text evidence="12 15">Binds 1 zinc ion.</text>
</comment>
<keyword evidence="12" id="KW-0378">Hydrolase</keyword>
<feature type="binding site" evidence="14">
    <location>
        <position position="208"/>
    </location>
    <ligand>
        <name>substrate</name>
    </ligand>
</feature>
<evidence type="ECO:0000256" key="10">
    <source>
        <dbReference type="ARBA" id="ARBA00023002"/>
    </source>
</evidence>
<feature type="binding site" evidence="15">
    <location>
        <position position="55"/>
    </location>
    <ligand>
        <name>Zn(2+)</name>
        <dbReference type="ChEBI" id="CHEBI:29105"/>
        <note>catalytic</note>
    </ligand>
</feature>
<accession>A0A2N7PJY3</accession>
<dbReference type="AlphaFoldDB" id="A0A2N7PJY3"/>
<evidence type="ECO:0000256" key="2">
    <source>
        <dbReference type="ARBA" id="ARBA00004882"/>
    </source>
</evidence>
<comment type="caution">
    <text evidence="17">The sequence shown here is derived from an EMBL/GenBank/DDBJ whole genome shotgun (WGS) entry which is preliminary data.</text>
</comment>
<dbReference type="Gene3D" id="3.40.430.10">
    <property type="entry name" value="Dihydrofolate Reductase, subunit A"/>
    <property type="match status" value="1"/>
</dbReference>
<feature type="binding site" evidence="14">
    <location>
        <position position="188"/>
    </location>
    <ligand>
        <name>substrate</name>
    </ligand>
</feature>
<feature type="binding site" evidence="14">
    <location>
        <position position="200"/>
    </location>
    <ligand>
        <name>NADP(+)</name>
        <dbReference type="ChEBI" id="CHEBI:58349"/>
    </ligand>
</feature>
<dbReference type="PANTHER" id="PTHR38011">
    <property type="entry name" value="DIHYDROFOLATE REDUCTASE FAMILY PROTEIN (AFU_ORTHOLOGUE AFUA_8G06820)"/>
    <property type="match status" value="1"/>
</dbReference>
<dbReference type="Proteomes" id="UP000235731">
    <property type="component" value="Unassembled WGS sequence"/>
</dbReference>
<keyword evidence="11" id="KW-0511">Multifunctional enzyme</keyword>
<protein>
    <recommendedName>
        <fullName evidence="12">Riboflavin biosynthesis protein RibD</fullName>
    </recommendedName>
    <domain>
        <recommendedName>
            <fullName evidence="12">Diaminohydroxyphosphoribosylaminopyrimidine deaminase</fullName>
            <shortName evidence="12">DRAP deaminase</shortName>
            <ecNumber evidence="12">3.5.4.26</ecNumber>
        </recommendedName>
        <alternativeName>
            <fullName evidence="12">Riboflavin-specific deaminase</fullName>
        </alternativeName>
    </domain>
    <domain>
        <recommendedName>
            <fullName evidence="12">5-amino-6-(5-phosphoribosylamino)uracil reductase</fullName>
            <ecNumber evidence="12">1.1.1.193</ecNumber>
        </recommendedName>
        <alternativeName>
            <fullName evidence="12">HTP reductase</fullName>
        </alternativeName>
    </domain>
</protein>
<evidence type="ECO:0000256" key="11">
    <source>
        <dbReference type="ARBA" id="ARBA00023268"/>
    </source>
</evidence>
<dbReference type="InterPro" id="IPR050765">
    <property type="entry name" value="Riboflavin_Biosynth_HTPR"/>
</dbReference>
<evidence type="ECO:0000256" key="14">
    <source>
        <dbReference type="PIRSR" id="PIRSR006769-2"/>
    </source>
</evidence>
<dbReference type="InterPro" id="IPR004794">
    <property type="entry name" value="Eubact_RibD"/>
</dbReference>
<evidence type="ECO:0000256" key="6">
    <source>
        <dbReference type="ARBA" id="ARBA00022619"/>
    </source>
</evidence>
<sequence length="379" mass="41865">MSLKSDEFYMKIALKEAYKGLGKTSPNPPVGAVVVDPQTGEIISKGYHRAWGEPHAEREALSKAGDRARGAYLYVTLEPCSHYGKTPPCTEAILAFGIKRVVCGIKDPNPIACNGLKFLQERGLEVKTGVLEREVKYLTRFFLSKILRKRPWIMVKIAQSIDGRIAVSSGDSKWISGQKALKLAHKLRSIADAILVGKNTILIDNPELTTRLVKGKNPIRIILDTKAELSPGLKVFEVSEEKRTILCCGEDVLEERLQPFRKKGVEIWKLPLKGGKIDLHSLMEKAISANILSILVEGGGKVNGTFLQANLIDEVFIMISPMIIGDPKGVFSFEVRPLKALSEAFSLYNCQVQKVGKDFLFHGFTSEGTTLLDTPLGEF</sequence>
<comment type="similarity">
    <text evidence="4 12">In the N-terminal section; belongs to the cytidine and deoxycytidylate deaminase family.</text>
</comment>
<comment type="pathway">
    <text evidence="3 12">Cofactor biosynthesis; riboflavin biosynthesis; 5-amino-6-(D-ribitylamino)uracil from GTP: step 3/4.</text>
</comment>
<evidence type="ECO:0000256" key="12">
    <source>
        <dbReference type="PIRNR" id="PIRNR006769"/>
    </source>
</evidence>
<feature type="active site" description="Proton donor" evidence="13">
    <location>
        <position position="57"/>
    </location>
</feature>
<dbReference type="GO" id="GO:0050661">
    <property type="term" value="F:NADP binding"/>
    <property type="evidence" value="ECO:0007669"/>
    <property type="project" value="InterPro"/>
</dbReference>
<keyword evidence="10 12" id="KW-0560">Oxidoreductase</keyword>